<proteinExistence type="predicted"/>
<dbReference type="Pfam" id="PF13460">
    <property type="entry name" value="NAD_binding_10"/>
    <property type="match status" value="1"/>
</dbReference>
<protein>
    <submittedName>
        <fullName evidence="2">Oxidoreductase</fullName>
    </submittedName>
</protein>
<reference evidence="2 3" key="1">
    <citation type="submission" date="2014-02" db="EMBL/GenBank/DDBJ databases">
        <title>Draft genome sequence of Lysinibacillus odysseyi NBRC 100172.</title>
        <authorList>
            <person name="Zhang F."/>
            <person name="Wang G."/>
            <person name="Zhang L."/>
        </authorList>
    </citation>
    <scope>NUCLEOTIDE SEQUENCE [LARGE SCALE GENOMIC DNA]</scope>
    <source>
        <strain evidence="2 3">NBRC 100172</strain>
    </source>
</reference>
<dbReference type="SUPFAM" id="SSF51735">
    <property type="entry name" value="NAD(P)-binding Rossmann-fold domains"/>
    <property type="match status" value="1"/>
</dbReference>
<name>A0A0A3IM17_9BACI</name>
<dbReference type="PANTHER" id="PTHR14097">
    <property type="entry name" value="OXIDOREDUCTASE HTATIP2"/>
    <property type="match status" value="1"/>
</dbReference>
<comment type="caution">
    <text evidence="2">The sequence shown here is derived from an EMBL/GenBank/DDBJ whole genome shotgun (WGS) entry which is preliminary data.</text>
</comment>
<dbReference type="InterPro" id="IPR016040">
    <property type="entry name" value="NAD(P)-bd_dom"/>
</dbReference>
<dbReference type="PANTHER" id="PTHR14097:SF7">
    <property type="entry name" value="OXIDOREDUCTASE HTATIP2"/>
    <property type="match status" value="1"/>
</dbReference>
<dbReference type="EMBL" id="JPVP01000053">
    <property type="protein sequence ID" value="KGR85809.1"/>
    <property type="molecule type" value="Genomic_DNA"/>
</dbReference>
<dbReference type="RefSeq" id="WP_036153303.1">
    <property type="nucleotide sequence ID" value="NZ_AVCX01000008.1"/>
</dbReference>
<dbReference type="eggNOG" id="COG0702">
    <property type="taxonomic scope" value="Bacteria"/>
</dbReference>
<organism evidence="2 3">
    <name type="scientific">Lysinibacillus odysseyi 34hs-1 = NBRC 100172</name>
    <dbReference type="NCBI Taxonomy" id="1220589"/>
    <lineage>
        <taxon>Bacteria</taxon>
        <taxon>Bacillati</taxon>
        <taxon>Bacillota</taxon>
        <taxon>Bacilli</taxon>
        <taxon>Bacillales</taxon>
        <taxon>Bacillaceae</taxon>
        <taxon>Lysinibacillus</taxon>
    </lineage>
</organism>
<evidence type="ECO:0000259" key="1">
    <source>
        <dbReference type="Pfam" id="PF13460"/>
    </source>
</evidence>
<gene>
    <name evidence="2" type="ORF">CD32_08145</name>
</gene>
<evidence type="ECO:0000313" key="2">
    <source>
        <dbReference type="EMBL" id="KGR85809.1"/>
    </source>
</evidence>
<sequence length="267" mass="30401">MDMRSAIVVGATGLVGSHLVRLLCESEEYVSVTALTRRELGYHHKKLVERIVNFDELAETDLDFAHEIYCCLGTTIKKAGTRENFEKVDLEYPLHIASLAKKIGVRHFIVISAMGANEKALAYYSRVKGKLEKELIEMDFPQLSIIRPSLLVGERKEFRFGEKTGELVLKVLNPLLIGPLKGIRSIEASQVALAMKVIALNEKQKKVAIYESSQLAAMKIPVIERDAEMDREKMFDWTKLKEDDHTPVDKEVVFDRTKLKEIKREEE</sequence>
<keyword evidence="3" id="KW-1185">Reference proteome</keyword>
<dbReference type="OrthoDB" id="9798632at2"/>
<feature type="domain" description="NAD(P)-binding" evidence="1">
    <location>
        <begin position="10"/>
        <end position="152"/>
    </location>
</feature>
<dbReference type="CDD" id="cd05250">
    <property type="entry name" value="CC3_like_SDR_a"/>
    <property type="match status" value="1"/>
</dbReference>
<dbReference type="AlphaFoldDB" id="A0A0A3IM17"/>
<evidence type="ECO:0000313" key="3">
    <source>
        <dbReference type="Proteomes" id="UP000030437"/>
    </source>
</evidence>
<dbReference type="Gene3D" id="3.40.50.720">
    <property type="entry name" value="NAD(P)-binding Rossmann-like Domain"/>
    <property type="match status" value="1"/>
</dbReference>
<dbReference type="STRING" id="1220589.CD32_08145"/>
<dbReference type="InterPro" id="IPR036291">
    <property type="entry name" value="NAD(P)-bd_dom_sf"/>
</dbReference>
<dbReference type="Proteomes" id="UP000030437">
    <property type="component" value="Unassembled WGS sequence"/>
</dbReference>
<accession>A0A0A3IM17</accession>